<evidence type="ECO:0000313" key="5">
    <source>
        <dbReference type="EMBL" id="AYR16608.1"/>
    </source>
</evidence>
<dbReference type="FunFam" id="3.40.50.2000:FF:000040">
    <property type="entry name" value="UDP-glycosyltransferase 76C1"/>
    <property type="match status" value="1"/>
</dbReference>
<dbReference type="PANTHER" id="PTHR11926">
    <property type="entry name" value="GLUCOSYL/GLUCURONOSYL TRANSFERASES"/>
    <property type="match status" value="1"/>
</dbReference>
<keyword evidence="3" id="KW-0328">Glycosyltransferase</keyword>
<dbReference type="EC" id="2.4.1.-" evidence="4"/>
<name>A0A3G3NBX9_9FABA</name>
<proteinExistence type="evidence at transcript level"/>
<evidence type="ECO:0000256" key="1">
    <source>
        <dbReference type="ARBA" id="ARBA00009995"/>
    </source>
</evidence>
<evidence type="ECO:0000256" key="4">
    <source>
        <dbReference type="RuleBase" id="RU362057"/>
    </source>
</evidence>
<dbReference type="Pfam" id="PF00201">
    <property type="entry name" value="UDPGT"/>
    <property type="match status" value="1"/>
</dbReference>
<protein>
    <recommendedName>
        <fullName evidence="4">Glycosyltransferase</fullName>
        <ecNumber evidence="4">2.4.1.-</ecNumber>
    </recommendedName>
</protein>
<dbReference type="PROSITE" id="PS00375">
    <property type="entry name" value="UDPGT"/>
    <property type="match status" value="1"/>
</dbReference>
<dbReference type="GO" id="GO:0080043">
    <property type="term" value="F:quercetin 3-O-glucosyltransferase activity"/>
    <property type="evidence" value="ECO:0007669"/>
    <property type="project" value="TreeGrafter"/>
</dbReference>
<accession>A0A3G3NBX9</accession>
<dbReference type="InterPro" id="IPR035595">
    <property type="entry name" value="UDP_glycos_trans_CS"/>
</dbReference>
<organism evidence="5">
    <name type="scientific">Polygala tenuifolia</name>
    <dbReference type="NCBI Taxonomy" id="355332"/>
    <lineage>
        <taxon>Eukaryota</taxon>
        <taxon>Viridiplantae</taxon>
        <taxon>Streptophyta</taxon>
        <taxon>Embryophyta</taxon>
        <taxon>Tracheophyta</taxon>
        <taxon>Spermatophyta</taxon>
        <taxon>Magnoliopsida</taxon>
        <taxon>eudicotyledons</taxon>
        <taxon>Gunneridae</taxon>
        <taxon>Pentapetalae</taxon>
        <taxon>rosids</taxon>
        <taxon>fabids</taxon>
        <taxon>Fabales</taxon>
        <taxon>Polygalaceae</taxon>
        <taxon>Polygala</taxon>
    </lineage>
</organism>
<reference evidence="5" key="1">
    <citation type="submission" date="2018-02" db="EMBL/GenBank/DDBJ databases">
        <title>Transcriptomic analysis to select cyctochrome P450 and glucosyltransferase involving in onjisaponin biosynthesis in Polygala tenuifolia.</title>
        <authorList>
            <person name="Kim O.T."/>
            <person name="Jin M.L."/>
        </authorList>
    </citation>
    <scope>NUCLEOTIDE SEQUENCE</scope>
</reference>
<dbReference type="PANTHER" id="PTHR11926:SF1392">
    <property type="entry name" value="GLYCOSYLTRANSFERASE"/>
    <property type="match status" value="1"/>
</dbReference>
<dbReference type="EMBL" id="MG922882">
    <property type="protein sequence ID" value="AYR16608.1"/>
    <property type="molecule type" value="mRNA"/>
</dbReference>
<evidence type="ECO:0000256" key="3">
    <source>
        <dbReference type="RuleBase" id="RU003718"/>
    </source>
</evidence>
<dbReference type="SUPFAM" id="SSF53756">
    <property type="entry name" value="UDP-Glycosyltransferase/glycogen phosphorylase"/>
    <property type="match status" value="1"/>
</dbReference>
<comment type="similarity">
    <text evidence="1 3">Belongs to the UDP-glycosyltransferase family.</text>
</comment>
<evidence type="ECO:0000256" key="2">
    <source>
        <dbReference type="ARBA" id="ARBA00022679"/>
    </source>
</evidence>
<dbReference type="GO" id="GO:0080044">
    <property type="term" value="F:quercetin 7-O-glucosyltransferase activity"/>
    <property type="evidence" value="ECO:0007669"/>
    <property type="project" value="TreeGrafter"/>
</dbReference>
<dbReference type="CDD" id="cd03784">
    <property type="entry name" value="GT1_Gtf-like"/>
    <property type="match status" value="1"/>
</dbReference>
<dbReference type="AlphaFoldDB" id="A0A3G3NBX9"/>
<sequence>MDQTASSAKPHVLILPFCAQGHIKPMFKLGQLLCHAGLRISFVNSEHNHQNLLRQIDLLAFQAQYPEFSFLSIPDGLAVDHPRSGLTSGDLFLPPARSVMTQHLNELITGFIGRNTKPACIIADGVMCFAIHVAREFEIPSITFRTYSATCTWAYFHFKTLTQEGLVPLPEGVDMDNPVTCIQGLENLLRNRDLPIMCRYKVAARAVEFFIEETSIMAQASALLLNTFDELEAPLISKLRSIFNKIYTIGPIHSLYKSYIKSNLPQSNGLSNTSGSLVQEERSCMTWLESKPPKSVLYVSFGSVVELKQNQLLEFWHGLVNSEKFFLWVIRSDLISGEKDAGQNVPAELKEGTMDRGCIVSWAPQEEVLAHPAVGGFMTHSGWNSTLEGIAAGVPMICWPLISDQQVNSRCVSDIWKTGLDMKDKCDKVIIEQMVRDLMENKKDEIRISAEEKGRLAQESVEKGGSSYNNFEKLIEDIRSMALARAHESS</sequence>
<keyword evidence="2 3" id="KW-0808">Transferase</keyword>
<dbReference type="Gene3D" id="3.40.50.2000">
    <property type="entry name" value="Glycogen Phosphorylase B"/>
    <property type="match status" value="2"/>
</dbReference>
<dbReference type="InterPro" id="IPR002213">
    <property type="entry name" value="UDP_glucos_trans"/>
</dbReference>